<proteinExistence type="predicted"/>
<organism evidence="5">
    <name type="scientific">marine metagenome</name>
    <dbReference type="NCBI Taxonomy" id="408172"/>
    <lineage>
        <taxon>unclassified sequences</taxon>
        <taxon>metagenomes</taxon>
        <taxon>ecological metagenomes</taxon>
    </lineage>
</organism>
<dbReference type="CDD" id="cd00009">
    <property type="entry name" value="AAA"/>
    <property type="match status" value="1"/>
</dbReference>
<dbReference type="PROSITE" id="PS00676">
    <property type="entry name" value="SIGMA54_INTERACT_2"/>
    <property type="match status" value="1"/>
</dbReference>
<dbReference type="Pfam" id="PF00158">
    <property type="entry name" value="Sigma54_activat"/>
    <property type="match status" value="1"/>
</dbReference>
<accession>A0A382HP47</accession>
<evidence type="ECO:0008006" key="6">
    <source>
        <dbReference type="Google" id="ProtNLM"/>
    </source>
</evidence>
<dbReference type="GO" id="GO:0000160">
    <property type="term" value="P:phosphorelay signal transduction system"/>
    <property type="evidence" value="ECO:0007669"/>
    <property type="project" value="InterPro"/>
</dbReference>
<feature type="non-terminal residue" evidence="5">
    <location>
        <position position="271"/>
    </location>
</feature>
<dbReference type="SUPFAM" id="SSF52540">
    <property type="entry name" value="P-loop containing nucleoside triphosphate hydrolases"/>
    <property type="match status" value="1"/>
</dbReference>
<evidence type="ECO:0000259" key="3">
    <source>
        <dbReference type="PROSITE" id="PS50045"/>
    </source>
</evidence>
<keyword evidence="2" id="KW-0067">ATP-binding</keyword>
<dbReference type="PROSITE" id="PS50045">
    <property type="entry name" value="SIGMA54_INTERACT_4"/>
    <property type="match status" value="1"/>
</dbReference>
<evidence type="ECO:0000256" key="2">
    <source>
        <dbReference type="ARBA" id="ARBA00022840"/>
    </source>
</evidence>
<dbReference type="InterPro" id="IPR002078">
    <property type="entry name" value="Sigma_54_int"/>
</dbReference>
<dbReference type="InterPro" id="IPR027417">
    <property type="entry name" value="P-loop_NTPase"/>
</dbReference>
<dbReference type="SUPFAM" id="SSF52172">
    <property type="entry name" value="CheY-like"/>
    <property type="match status" value="1"/>
</dbReference>
<evidence type="ECO:0000259" key="4">
    <source>
        <dbReference type="PROSITE" id="PS50110"/>
    </source>
</evidence>
<dbReference type="PROSITE" id="PS50110">
    <property type="entry name" value="RESPONSE_REGULATORY"/>
    <property type="match status" value="1"/>
</dbReference>
<dbReference type="InterPro" id="IPR025943">
    <property type="entry name" value="Sigma_54_int_dom_ATP-bd_2"/>
</dbReference>
<dbReference type="EMBL" id="UINC01062352">
    <property type="protein sequence ID" value="SVB88892.1"/>
    <property type="molecule type" value="Genomic_DNA"/>
</dbReference>
<feature type="domain" description="Sigma-54 factor interaction" evidence="3">
    <location>
        <begin position="140"/>
        <end position="271"/>
    </location>
</feature>
<evidence type="ECO:0000313" key="5">
    <source>
        <dbReference type="EMBL" id="SVB88892.1"/>
    </source>
</evidence>
<protein>
    <recommendedName>
        <fullName evidence="6">Response regulatory domain-containing protein</fullName>
    </recommendedName>
</protein>
<keyword evidence="1" id="KW-0547">Nucleotide-binding</keyword>
<dbReference type="InterPro" id="IPR001789">
    <property type="entry name" value="Sig_transdc_resp-reg_receiver"/>
</dbReference>
<reference evidence="5" key="1">
    <citation type="submission" date="2018-05" db="EMBL/GenBank/DDBJ databases">
        <authorList>
            <person name="Lanie J.A."/>
            <person name="Ng W.-L."/>
            <person name="Kazmierczak K.M."/>
            <person name="Andrzejewski T.M."/>
            <person name="Davidsen T.M."/>
            <person name="Wayne K.J."/>
            <person name="Tettelin H."/>
            <person name="Glass J.I."/>
            <person name="Rusch D."/>
            <person name="Podicherti R."/>
            <person name="Tsui H.-C.T."/>
            <person name="Winkler M.E."/>
        </authorList>
    </citation>
    <scope>NUCLEOTIDE SEQUENCE</scope>
</reference>
<dbReference type="PANTHER" id="PTHR32071">
    <property type="entry name" value="TRANSCRIPTIONAL REGULATORY PROTEIN"/>
    <property type="match status" value="1"/>
</dbReference>
<dbReference type="PROSITE" id="PS00675">
    <property type="entry name" value="SIGMA54_INTERACT_1"/>
    <property type="match status" value="1"/>
</dbReference>
<dbReference type="Gene3D" id="3.40.50.2300">
    <property type="match status" value="1"/>
</dbReference>
<gene>
    <name evidence="5" type="ORF">METZ01_LOCUS241746</name>
</gene>
<dbReference type="AlphaFoldDB" id="A0A382HP47"/>
<name>A0A382HP47_9ZZZZ</name>
<dbReference type="GO" id="GO:0005524">
    <property type="term" value="F:ATP binding"/>
    <property type="evidence" value="ECO:0007669"/>
    <property type="project" value="UniProtKB-KW"/>
</dbReference>
<dbReference type="CDD" id="cd17536">
    <property type="entry name" value="REC_YesN-like"/>
    <property type="match status" value="1"/>
</dbReference>
<sequence length="271" mass="29791">MTKILIAEDDFHTMEGLTDILEEEGYAVTGVSDGQQAIEMVNKTSFDVLLTDMKMPKLNGMDLMGKMKHASPDTKIIMMTAFATVETAVQAMRDGAFNYITKPIDFDQLLGTIQSAVRENKLRKQVELQPQTASISEPVMIGKSAKIEEVFQKIEKVSKAVATVLIRGESGTGKELVARAIHVKSLRSDKTFMDFGCASIPENLMEAELFGTEKGAYTGALTSTRKGIFERADGGTIFLDEIGEISGTVQVKLLRVLQERRFERLGGTVAR</sequence>
<dbReference type="PANTHER" id="PTHR32071:SF57">
    <property type="entry name" value="C4-DICARBOXYLATE TRANSPORT TRANSCRIPTIONAL REGULATORY PROTEIN DCTD"/>
    <property type="match status" value="1"/>
</dbReference>
<feature type="domain" description="Response regulatory" evidence="4">
    <location>
        <begin position="3"/>
        <end position="117"/>
    </location>
</feature>
<dbReference type="GO" id="GO:0006355">
    <property type="term" value="P:regulation of DNA-templated transcription"/>
    <property type="evidence" value="ECO:0007669"/>
    <property type="project" value="InterPro"/>
</dbReference>
<evidence type="ECO:0000256" key="1">
    <source>
        <dbReference type="ARBA" id="ARBA00022741"/>
    </source>
</evidence>
<dbReference type="SMART" id="SM00448">
    <property type="entry name" value="REC"/>
    <property type="match status" value="1"/>
</dbReference>
<dbReference type="InterPro" id="IPR011006">
    <property type="entry name" value="CheY-like_superfamily"/>
</dbReference>
<dbReference type="InterPro" id="IPR025662">
    <property type="entry name" value="Sigma_54_int_dom_ATP-bd_1"/>
</dbReference>
<dbReference type="Gene3D" id="3.40.50.300">
    <property type="entry name" value="P-loop containing nucleotide triphosphate hydrolases"/>
    <property type="match status" value="1"/>
</dbReference>
<dbReference type="Pfam" id="PF00072">
    <property type="entry name" value="Response_reg"/>
    <property type="match status" value="1"/>
</dbReference>
<dbReference type="FunFam" id="3.40.50.300:FF:000006">
    <property type="entry name" value="DNA-binding transcriptional regulator NtrC"/>
    <property type="match status" value="1"/>
</dbReference>